<comment type="subcellular location">
    <subcellularLocation>
        <location evidence="1">Cell membrane</location>
        <topology evidence="1">Multi-pass membrane protein</topology>
    </subcellularLocation>
</comment>
<dbReference type="OrthoDB" id="10034726at2759"/>
<dbReference type="PRINTS" id="PR00237">
    <property type="entry name" value="GPCRRHODOPSN"/>
</dbReference>
<dbReference type="PANTHER" id="PTHR24248:SF199">
    <property type="entry name" value="IP13425P-RELATED"/>
    <property type="match status" value="1"/>
</dbReference>
<evidence type="ECO:0000256" key="5">
    <source>
        <dbReference type="ARBA" id="ARBA00022989"/>
    </source>
</evidence>
<dbReference type="SUPFAM" id="SSF81321">
    <property type="entry name" value="Family A G protein-coupled receptor-like"/>
    <property type="match status" value="1"/>
</dbReference>
<dbReference type="GO" id="GO:0071880">
    <property type="term" value="P:adenylate cyclase-activating adrenergic receptor signaling pathway"/>
    <property type="evidence" value="ECO:0007669"/>
    <property type="project" value="TreeGrafter"/>
</dbReference>
<comment type="caution">
    <text evidence="13">The sequence shown here is derived from an EMBL/GenBank/DDBJ whole genome shotgun (WGS) entry which is preliminary data.</text>
</comment>
<keyword evidence="4 11" id="KW-0812">Transmembrane</keyword>
<dbReference type="STRING" id="1965070.A0A3S3SA71"/>
<dbReference type="InterPro" id="IPR000276">
    <property type="entry name" value="GPCR_Rhodpsn"/>
</dbReference>
<reference evidence="13 14" key="1">
    <citation type="journal article" date="2018" name="Gigascience">
        <title>Genomes of trombidid mites reveal novel predicted allergens and laterally-transferred genes associated with secondary metabolism.</title>
        <authorList>
            <person name="Dong X."/>
            <person name="Chaisiri K."/>
            <person name="Xia D."/>
            <person name="Armstrong S.D."/>
            <person name="Fang Y."/>
            <person name="Donnelly M.J."/>
            <person name="Kadowaki T."/>
            <person name="McGarry J.W."/>
            <person name="Darby A.C."/>
            <person name="Makepeace B.L."/>
        </authorList>
    </citation>
    <scope>NUCLEOTIDE SEQUENCE [LARGE SCALE GENOMIC DNA]</scope>
    <source>
        <strain evidence="13">UoL-WK</strain>
    </source>
</reference>
<evidence type="ECO:0000256" key="1">
    <source>
        <dbReference type="ARBA" id="ARBA00004651"/>
    </source>
</evidence>
<dbReference type="PANTHER" id="PTHR24248">
    <property type="entry name" value="ADRENERGIC RECEPTOR-RELATED G-PROTEIN COUPLED RECEPTOR"/>
    <property type="match status" value="1"/>
</dbReference>
<evidence type="ECO:0000259" key="12">
    <source>
        <dbReference type="PROSITE" id="PS50262"/>
    </source>
</evidence>
<dbReference type="Gene3D" id="1.20.1070.10">
    <property type="entry name" value="Rhodopsin 7-helix transmembrane proteins"/>
    <property type="match status" value="1"/>
</dbReference>
<evidence type="ECO:0000256" key="9">
    <source>
        <dbReference type="ARBA" id="ARBA00023170"/>
    </source>
</evidence>
<name>A0A3S3SA71_9ACAR</name>
<evidence type="ECO:0000256" key="8">
    <source>
        <dbReference type="ARBA" id="ARBA00023157"/>
    </source>
</evidence>
<keyword evidence="8" id="KW-1015">Disulfide bond</keyword>
<dbReference type="GO" id="GO:0005886">
    <property type="term" value="C:plasma membrane"/>
    <property type="evidence" value="ECO:0007669"/>
    <property type="project" value="UniProtKB-SubCell"/>
</dbReference>
<keyword evidence="5 11" id="KW-1133">Transmembrane helix</keyword>
<evidence type="ECO:0000313" key="14">
    <source>
        <dbReference type="Proteomes" id="UP000285301"/>
    </source>
</evidence>
<evidence type="ECO:0000256" key="3">
    <source>
        <dbReference type="ARBA" id="ARBA00022475"/>
    </source>
</evidence>
<keyword evidence="14" id="KW-1185">Reference proteome</keyword>
<sequence length="220" mass="24600">MSILFPNISTRVKKVAKKRIRNKPGNNIPLTATAQQKQILQRPEQAHHKISLGSNSVMEQSAAEESESVSQTNGKEVIIKREVCGNYEQSLITNEEQLNTPNTSKSKLNPTITAINKTSSNANTGRESIEAKRERKAAKTLTIITGVFLICWLPFFINALLMPICGDMCNPGNIVIILLLWLGWVNSTLNPIIYTIFSPDFRAAFNRIILNRKPNTRPTK</sequence>
<evidence type="ECO:0000256" key="7">
    <source>
        <dbReference type="ARBA" id="ARBA00023136"/>
    </source>
</evidence>
<dbReference type="InterPro" id="IPR017452">
    <property type="entry name" value="GPCR_Rhodpsn_7TM"/>
</dbReference>
<feature type="transmembrane region" description="Helical" evidence="11">
    <location>
        <begin position="141"/>
        <end position="162"/>
    </location>
</feature>
<dbReference type="EMBL" id="NCKU01001743">
    <property type="protein sequence ID" value="RWS11364.1"/>
    <property type="molecule type" value="Genomic_DNA"/>
</dbReference>
<comment type="similarity">
    <text evidence="2">Belongs to the G-protein coupled receptor 1 family.</text>
</comment>
<feature type="transmembrane region" description="Helical" evidence="11">
    <location>
        <begin position="174"/>
        <end position="197"/>
    </location>
</feature>
<keyword evidence="10" id="KW-0807">Transducer</keyword>
<dbReference type="Proteomes" id="UP000285301">
    <property type="component" value="Unassembled WGS sequence"/>
</dbReference>
<evidence type="ECO:0000313" key="13">
    <source>
        <dbReference type="EMBL" id="RWS11364.1"/>
    </source>
</evidence>
<organism evidence="13 14">
    <name type="scientific">Dinothrombium tinctorium</name>
    <dbReference type="NCBI Taxonomy" id="1965070"/>
    <lineage>
        <taxon>Eukaryota</taxon>
        <taxon>Metazoa</taxon>
        <taxon>Ecdysozoa</taxon>
        <taxon>Arthropoda</taxon>
        <taxon>Chelicerata</taxon>
        <taxon>Arachnida</taxon>
        <taxon>Acari</taxon>
        <taxon>Acariformes</taxon>
        <taxon>Trombidiformes</taxon>
        <taxon>Prostigmata</taxon>
        <taxon>Anystina</taxon>
        <taxon>Parasitengona</taxon>
        <taxon>Trombidioidea</taxon>
        <taxon>Trombidiidae</taxon>
        <taxon>Dinothrombium</taxon>
    </lineage>
</organism>
<dbReference type="GO" id="GO:0004993">
    <property type="term" value="F:G protein-coupled serotonin receptor activity"/>
    <property type="evidence" value="ECO:0007669"/>
    <property type="project" value="UniProtKB-ARBA"/>
</dbReference>
<evidence type="ECO:0000256" key="6">
    <source>
        <dbReference type="ARBA" id="ARBA00023040"/>
    </source>
</evidence>
<dbReference type="PROSITE" id="PS50262">
    <property type="entry name" value="G_PROTEIN_RECEP_F1_2"/>
    <property type="match status" value="1"/>
</dbReference>
<feature type="non-terminal residue" evidence="13">
    <location>
        <position position="220"/>
    </location>
</feature>
<proteinExistence type="inferred from homology"/>
<gene>
    <name evidence="13" type="ORF">B4U79_02432</name>
</gene>
<keyword evidence="9 13" id="KW-0675">Receptor</keyword>
<keyword evidence="6" id="KW-0297">G-protein coupled receptor</keyword>
<dbReference type="GO" id="GO:0043410">
    <property type="term" value="P:positive regulation of MAPK cascade"/>
    <property type="evidence" value="ECO:0007669"/>
    <property type="project" value="TreeGrafter"/>
</dbReference>
<keyword evidence="7 11" id="KW-0472">Membrane</keyword>
<protein>
    <submittedName>
        <fullName evidence="13">5-hydroxytryptamine receptor-like protein</fullName>
    </submittedName>
</protein>
<dbReference type="Pfam" id="PF00001">
    <property type="entry name" value="7tm_1"/>
    <property type="match status" value="1"/>
</dbReference>
<dbReference type="AlphaFoldDB" id="A0A3S3SA71"/>
<evidence type="ECO:0000256" key="2">
    <source>
        <dbReference type="ARBA" id="ARBA00010663"/>
    </source>
</evidence>
<keyword evidence="3" id="KW-1003">Cell membrane</keyword>
<evidence type="ECO:0000256" key="10">
    <source>
        <dbReference type="ARBA" id="ARBA00023224"/>
    </source>
</evidence>
<feature type="domain" description="G-protein coupled receptors family 1 profile" evidence="12">
    <location>
        <begin position="1"/>
        <end position="194"/>
    </location>
</feature>
<evidence type="ECO:0000256" key="11">
    <source>
        <dbReference type="SAM" id="Phobius"/>
    </source>
</evidence>
<evidence type="ECO:0000256" key="4">
    <source>
        <dbReference type="ARBA" id="ARBA00022692"/>
    </source>
</evidence>
<accession>A0A3S3SA71</accession>